<proteinExistence type="predicted"/>
<feature type="domain" description="DUF559" evidence="1">
    <location>
        <begin position="16"/>
        <end position="116"/>
    </location>
</feature>
<reference evidence="2 3" key="1">
    <citation type="submission" date="2023-07" db="EMBL/GenBank/DDBJ databases">
        <title>Genomic Encyclopedia of Type Strains, Phase IV (KMG-IV): sequencing the most valuable type-strain genomes for metagenomic binning, comparative biology and taxonomic classification.</title>
        <authorList>
            <person name="Goeker M."/>
        </authorList>
    </citation>
    <scope>NUCLEOTIDE SEQUENCE [LARGE SCALE GENOMIC DNA]</scope>
    <source>
        <strain evidence="2 3">DSM 18695</strain>
    </source>
</reference>
<evidence type="ECO:0000313" key="2">
    <source>
        <dbReference type="EMBL" id="MDQ0466851.1"/>
    </source>
</evidence>
<dbReference type="Pfam" id="PF04480">
    <property type="entry name" value="DUF559"/>
    <property type="match status" value="1"/>
</dbReference>
<dbReference type="InterPro" id="IPR011335">
    <property type="entry name" value="Restrct_endonuc-II-like"/>
</dbReference>
<dbReference type="PANTHER" id="PTHR38590">
    <property type="entry name" value="BLL0828 PROTEIN"/>
    <property type="match status" value="1"/>
</dbReference>
<sequence>MTDRFDHDRHRPGAIKRARRLRREAPASERKLWEALRKLELRIRRQAPIGRFIVDFAHHAARLVVEVDGARHDFTDAVLADMERDAWLGSQGYLVVRVRDTEAFDYPERVAERIGDLIKSRTGKWD</sequence>
<protein>
    <submittedName>
        <fullName evidence="2">Very-short-patch-repair endonuclease</fullName>
    </submittedName>
</protein>
<organism evidence="2 3">
    <name type="scientific">Caulobacter ginsengisoli</name>
    <dbReference type="NCBI Taxonomy" id="400775"/>
    <lineage>
        <taxon>Bacteria</taxon>
        <taxon>Pseudomonadati</taxon>
        <taxon>Pseudomonadota</taxon>
        <taxon>Alphaproteobacteria</taxon>
        <taxon>Caulobacterales</taxon>
        <taxon>Caulobacteraceae</taxon>
        <taxon>Caulobacter</taxon>
    </lineage>
</organism>
<gene>
    <name evidence="2" type="ORF">QO010_004647</name>
</gene>
<accession>A0ABU0IXV9</accession>
<dbReference type="SUPFAM" id="SSF52980">
    <property type="entry name" value="Restriction endonuclease-like"/>
    <property type="match status" value="1"/>
</dbReference>
<keyword evidence="2" id="KW-0378">Hydrolase</keyword>
<keyword evidence="2" id="KW-0255">Endonuclease</keyword>
<dbReference type="RefSeq" id="WP_307353040.1">
    <property type="nucleotide sequence ID" value="NZ_JAUSVS010000015.1"/>
</dbReference>
<dbReference type="Gene3D" id="3.40.960.10">
    <property type="entry name" value="VSR Endonuclease"/>
    <property type="match status" value="1"/>
</dbReference>
<evidence type="ECO:0000313" key="3">
    <source>
        <dbReference type="Proteomes" id="UP001228905"/>
    </source>
</evidence>
<dbReference type="GO" id="GO:0004519">
    <property type="term" value="F:endonuclease activity"/>
    <property type="evidence" value="ECO:0007669"/>
    <property type="project" value="UniProtKB-KW"/>
</dbReference>
<dbReference type="PANTHER" id="PTHR38590:SF1">
    <property type="entry name" value="BLL0828 PROTEIN"/>
    <property type="match status" value="1"/>
</dbReference>
<dbReference type="InterPro" id="IPR047216">
    <property type="entry name" value="Endonuclease_DUF559_bact"/>
</dbReference>
<dbReference type="EMBL" id="JAUSVS010000015">
    <property type="protein sequence ID" value="MDQ0466851.1"/>
    <property type="molecule type" value="Genomic_DNA"/>
</dbReference>
<comment type="caution">
    <text evidence="2">The sequence shown here is derived from an EMBL/GenBank/DDBJ whole genome shotgun (WGS) entry which is preliminary data.</text>
</comment>
<dbReference type="InterPro" id="IPR007569">
    <property type="entry name" value="DUF559"/>
</dbReference>
<dbReference type="Proteomes" id="UP001228905">
    <property type="component" value="Unassembled WGS sequence"/>
</dbReference>
<evidence type="ECO:0000259" key="1">
    <source>
        <dbReference type="Pfam" id="PF04480"/>
    </source>
</evidence>
<keyword evidence="2" id="KW-0540">Nuclease</keyword>
<name>A0ABU0IXV9_9CAUL</name>
<keyword evidence="3" id="KW-1185">Reference proteome</keyword>